<evidence type="ECO:0000256" key="1">
    <source>
        <dbReference type="ARBA" id="ARBA00023002"/>
    </source>
</evidence>
<dbReference type="SUPFAM" id="SSF51735">
    <property type="entry name" value="NAD(P)-binding Rossmann-fold domains"/>
    <property type="match status" value="1"/>
</dbReference>
<accession>A0AAD2FG16</accession>
<keyword evidence="3" id="KW-1185">Reference proteome</keyword>
<dbReference type="AlphaFoldDB" id="A0AAD2FG16"/>
<dbReference type="Proteomes" id="UP001295423">
    <property type="component" value="Unassembled WGS sequence"/>
</dbReference>
<protein>
    <recommendedName>
        <fullName evidence="4">Protochlorophyllide reductase</fullName>
    </recommendedName>
</protein>
<evidence type="ECO:0008006" key="4">
    <source>
        <dbReference type="Google" id="ProtNLM"/>
    </source>
</evidence>
<dbReference type="Gene3D" id="3.40.50.720">
    <property type="entry name" value="NAD(P)-binding Rossmann-like Domain"/>
    <property type="match status" value="1"/>
</dbReference>
<comment type="caution">
    <text evidence="2">The sequence shown here is derived from an EMBL/GenBank/DDBJ whole genome shotgun (WGS) entry which is preliminary data.</text>
</comment>
<proteinExistence type="predicted"/>
<reference evidence="2" key="1">
    <citation type="submission" date="2023-08" db="EMBL/GenBank/DDBJ databases">
        <authorList>
            <person name="Audoor S."/>
            <person name="Bilcke G."/>
        </authorList>
    </citation>
    <scope>NUCLEOTIDE SEQUENCE</scope>
</reference>
<sequence length="160" mass="16728">MSILVQTKLYHSLWKDFLMSTVAKVFVITGTASGTGNVAARIVAKLGGVAVLLNGKSERSNKSLAAMKEDNPEGKLCPSSATCKASSLSRKPSLRSRASTLAFIASHNAGIMATPDKATVNGYNTQMQTDHLSHFLLVEELMPVLGAGAAANVAARIAAI</sequence>
<gene>
    <name evidence="2" type="ORF">CYCCA115_LOCUS4830</name>
</gene>
<dbReference type="GO" id="GO:0016491">
    <property type="term" value="F:oxidoreductase activity"/>
    <property type="evidence" value="ECO:0007669"/>
    <property type="project" value="UniProtKB-KW"/>
</dbReference>
<dbReference type="PANTHER" id="PTHR43157">
    <property type="entry name" value="PHOSPHATIDYLINOSITOL-GLYCAN BIOSYNTHESIS CLASS F PROTEIN-RELATED"/>
    <property type="match status" value="1"/>
</dbReference>
<evidence type="ECO:0000313" key="3">
    <source>
        <dbReference type="Proteomes" id="UP001295423"/>
    </source>
</evidence>
<dbReference type="EMBL" id="CAKOGP040000491">
    <property type="protein sequence ID" value="CAJ1935610.1"/>
    <property type="molecule type" value="Genomic_DNA"/>
</dbReference>
<keyword evidence="1" id="KW-0560">Oxidoreductase</keyword>
<dbReference type="InterPro" id="IPR036291">
    <property type="entry name" value="NAD(P)-bd_dom_sf"/>
</dbReference>
<name>A0AAD2FG16_9STRA</name>
<evidence type="ECO:0000313" key="2">
    <source>
        <dbReference type="EMBL" id="CAJ1935610.1"/>
    </source>
</evidence>
<organism evidence="2 3">
    <name type="scientific">Cylindrotheca closterium</name>
    <dbReference type="NCBI Taxonomy" id="2856"/>
    <lineage>
        <taxon>Eukaryota</taxon>
        <taxon>Sar</taxon>
        <taxon>Stramenopiles</taxon>
        <taxon>Ochrophyta</taxon>
        <taxon>Bacillariophyta</taxon>
        <taxon>Bacillariophyceae</taxon>
        <taxon>Bacillariophycidae</taxon>
        <taxon>Bacillariales</taxon>
        <taxon>Bacillariaceae</taxon>
        <taxon>Cylindrotheca</taxon>
    </lineage>
</organism>
<dbReference type="PANTHER" id="PTHR43157:SF31">
    <property type="entry name" value="PHOSPHATIDYLINOSITOL-GLYCAN BIOSYNTHESIS CLASS F PROTEIN"/>
    <property type="match status" value="1"/>
</dbReference>